<organism evidence="2 3">
    <name type="scientific">Rhodopirellula europaea 6C</name>
    <dbReference type="NCBI Taxonomy" id="1263867"/>
    <lineage>
        <taxon>Bacteria</taxon>
        <taxon>Pseudomonadati</taxon>
        <taxon>Planctomycetota</taxon>
        <taxon>Planctomycetia</taxon>
        <taxon>Pirellulales</taxon>
        <taxon>Pirellulaceae</taxon>
        <taxon>Rhodopirellula</taxon>
    </lineage>
</organism>
<dbReference type="EMBL" id="ANMO01000105">
    <property type="protein sequence ID" value="EMB17133.1"/>
    <property type="molecule type" value="Genomic_DNA"/>
</dbReference>
<dbReference type="AlphaFoldDB" id="M2B5V7"/>
<name>M2B5V7_9BACT</name>
<dbReference type="PATRIC" id="fig|1263867.3.peg.2284"/>
<feature type="compositionally biased region" description="Basic and acidic residues" evidence="1">
    <location>
        <begin position="35"/>
        <end position="51"/>
    </location>
</feature>
<accession>M2B5V7</accession>
<sequence length="51" mass="5807">MYVAPQFLPQDTSVAASSRTTSLFTALNARRSPKYRPEERKWGKKPEIHAS</sequence>
<gene>
    <name evidence="2" type="ORF">RE6C_02149</name>
</gene>
<feature type="region of interest" description="Disordered" evidence="1">
    <location>
        <begin position="28"/>
        <end position="51"/>
    </location>
</feature>
<protein>
    <submittedName>
        <fullName evidence="2">Uncharacterized protein</fullName>
    </submittedName>
</protein>
<evidence type="ECO:0000256" key="1">
    <source>
        <dbReference type="SAM" id="MobiDB-lite"/>
    </source>
</evidence>
<reference evidence="2" key="1">
    <citation type="submission" date="2012-11" db="EMBL/GenBank/DDBJ databases">
        <title>Permanent draft genomes of Rhodopirellula europaea strain SH398 and 6C.</title>
        <authorList>
            <person name="Richter M."/>
            <person name="Richter-Heitmann T."/>
            <person name="Frank C."/>
            <person name="Harder J."/>
            <person name="Glockner F.O."/>
        </authorList>
    </citation>
    <scope>NUCLEOTIDE SEQUENCE</scope>
    <source>
        <strain evidence="2">6C</strain>
    </source>
</reference>
<evidence type="ECO:0000313" key="3">
    <source>
        <dbReference type="Proteomes" id="UP000011529"/>
    </source>
</evidence>
<keyword evidence="3" id="KW-1185">Reference proteome</keyword>
<dbReference type="Proteomes" id="UP000011529">
    <property type="component" value="Unassembled WGS sequence"/>
</dbReference>
<comment type="caution">
    <text evidence="2">The sequence shown here is derived from an EMBL/GenBank/DDBJ whole genome shotgun (WGS) entry which is preliminary data.</text>
</comment>
<evidence type="ECO:0000313" key="2">
    <source>
        <dbReference type="EMBL" id="EMB17133.1"/>
    </source>
</evidence>
<proteinExistence type="predicted"/>
<reference evidence="2" key="2">
    <citation type="journal article" date="2013" name="Mar. Genomics">
        <title>Expression of sulfatases in Rhodopirellula baltica and the diversity of sulfatases in the genus Rhodopirellula.</title>
        <authorList>
            <person name="Wegner C.E."/>
            <person name="Richter-Heitmann T."/>
            <person name="Klindworth A."/>
            <person name="Klockow C."/>
            <person name="Richter M."/>
            <person name="Achstetter T."/>
            <person name="Glockner F.O."/>
            <person name="Harder J."/>
        </authorList>
    </citation>
    <scope>NUCLEOTIDE SEQUENCE [LARGE SCALE GENOMIC DNA]</scope>
    <source>
        <strain evidence="2">6C</strain>
    </source>
</reference>